<accession>A0ABM3W547</accession>
<evidence type="ECO:0000256" key="4">
    <source>
        <dbReference type="SAM" id="SignalP"/>
    </source>
</evidence>
<protein>
    <submittedName>
        <fullName evidence="6">Leukocyte immunoglobulin-like receptor subfamily B member 4 isoform X1</fullName>
    </submittedName>
</protein>
<evidence type="ECO:0000256" key="1">
    <source>
        <dbReference type="ARBA" id="ARBA00023157"/>
    </source>
</evidence>
<dbReference type="Gene3D" id="2.60.40.10">
    <property type="entry name" value="Immunoglobulins"/>
    <property type="match status" value="1"/>
</dbReference>
<organism evidence="5 6">
    <name type="scientific">Erinaceus europaeus</name>
    <name type="common">Western European hedgehog</name>
    <dbReference type="NCBI Taxonomy" id="9365"/>
    <lineage>
        <taxon>Eukaryota</taxon>
        <taxon>Metazoa</taxon>
        <taxon>Chordata</taxon>
        <taxon>Craniata</taxon>
        <taxon>Vertebrata</taxon>
        <taxon>Euteleostomi</taxon>
        <taxon>Mammalia</taxon>
        <taxon>Eutheria</taxon>
        <taxon>Laurasiatheria</taxon>
        <taxon>Eulipotyphla</taxon>
        <taxon>Erinaceidae</taxon>
        <taxon>Erinaceinae</taxon>
        <taxon>Erinaceus</taxon>
    </lineage>
</organism>
<dbReference type="SUPFAM" id="SSF48726">
    <property type="entry name" value="Immunoglobulin"/>
    <property type="match status" value="1"/>
</dbReference>
<name>A0ABM3W547_ERIEU</name>
<dbReference type="RefSeq" id="XP_060031708.1">
    <property type="nucleotide sequence ID" value="XM_060175725.1"/>
</dbReference>
<feature type="region of interest" description="Disordered" evidence="3">
    <location>
        <begin position="295"/>
        <end position="325"/>
    </location>
</feature>
<keyword evidence="4" id="KW-0732">Signal</keyword>
<keyword evidence="2" id="KW-0393">Immunoglobulin domain</keyword>
<reference evidence="6" key="2">
    <citation type="submission" date="2025-08" db="UniProtKB">
        <authorList>
            <consortium name="RefSeq"/>
        </authorList>
    </citation>
    <scope>IDENTIFICATION</scope>
</reference>
<proteinExistence type="predicted"/>
<dbReference type="InterPro" id="IPR013783">
    <property type="entry name" value="Ig-like_fold"/>
</dbReference>
<sequence>MIPGDTLLLCLAGVLRPDLHHPRSLSLVLCLGLGLLTHAAVCSHPHGQGPWFEPHSPLQGGFTNGEAGVPAPAPTISVSPGPVVPWNQSVRIWCRGPVSFLYHLELQRSPGSDPEVVGHTLGARKEAEFPLQRMDAGKAGSYRCRFQGPDGWSEHSEELQLVVTGFYDKPLLSPGGPLVARLGARLSLRCSSPHARFDGFSLAKEGGAPIPAPERDPRGATSPWAPWALAPLGTTAATAGSTAAALCGRSPARPCSWGSQMLAEGPMRWRTRCGWAWRGWCWRAWWACWPGTPGAPESPVQPAWRPQEQRAEWTFRPRPLGTTPP</sequence>
<dbReference type="PANTHER" id="PTHR11738">
    <property type="entry name" value="MHC CLASS I NK CELL RECEPTOR"/>
    <property type="match status" value="1"/>
</dbReference>
<feature type="signal peptide" evidence="4">
    <location>
        <begin position="1"/>
        <end position="42"/>
    </location>
</feature>
<evidence type="ECO:0000313" key="6">
    <source>
        <dbReference type="RefSeq" id="XP_060031708.1"/>
    </source>
</evidence>
<keyword evidence="1" id="KW-1015">Disulfide bond</keyword>
<dbReference type="InterPro" id="IPR050412">
    <property type="entry name" value="Ig-like_Receptors_ImmuneReg"/>
</dbReference>
<evidence type="ECO:0000256" key="3">
    <source>
        <dbReference type="SAM" id="MobiDB-lite"/>
    </source>
</evidence>
<dbReference type="PANTHER" id="PTHR11738:SF4">
    <property type="entry name" value="IMMUNOGLOBULIN ALPHA FC RECEPTOR"/>
    <property type="match status" value="1"/>
</dbReference>
<evidence type="ECO:0000313" key="5">
    <source>
        <dbReference type="Proteomes" id="UP001652624"/>
    </source>
</evidence>
<feature type="chain" id="PRO_5045238172" evidence="4">
    <location>
        <begin position="43"/>
        <end position="325"/>
    </location>
</feature>
<dbReference type="InterPro" id="IPR036179">
    <property type="entry name" value="Ig-like_dom_sf"/>
</dbReference>
<keyword evidence="5" id="KW-1185">Reference proteome</keyword>
<reference evidence="5" key="1">
    <citation type="submission" date="2025-05" db="UniProtKB">
        <authorList>
            <consortium name="RefSeq"/>
        </authorList>
    </citation>
    <scope>NUCLEOTIDE SEQUENCE [LARGE SCALE GENOMIC DNA]</scope>
</reference>
<gene>
    <name evidence="6" type="primary">LOC132533562</name>
</gene>
<evidence type="ECO:0000256" key="2">
    <source>
        <dbReference type="ARBA" id="ARBA00023319"/>
    </source>
</evidence>
<dbReference type="Proteomes" id="UP001652624">
    <property type="component" value="Chromosome 2"/>
</dbReference>
<dbReference type="GeneID" id="132533562"/>